<gene>
    <name evidence="1" type="ORF">I7412_23760</name>
</gene>
<evidence type="ECO:0000313" key="2">
    <source>
        <dbReference type="Proteomes" id="UP000604475"/>
    </source>
</evidence>
<protein>
    <submittedName>
        <fullName evidence="1">Uncharacterized protein</fullName>
    </submittedName>
</protein>
<name>A0A937RH64_9ACTN</name>
<comment type="caution">
    <text evidence="1">The sequence shown here is derived from an EMBL/GenBank/DDBJ whole genome shotgun (WGS) entry which is preliminary data.</text>
</comment>
<evidence type="ECO:0000313" key="1">
    <source>
        <dbReference type="EMBL" id="MBL7630127.1"/>
    </source>
</evidence>
<dbReference type="AlphaFoldDB" id="A0A937RH64"/>
<dbReference type="EMBL" id="JAEACQ010000243">
    <property type="protein sequence ID" value="MBL7630127.1"/>
    <property type="molecule type" value="Genomic_DNA"/>
</dbReference>
<organism evidence="1 2">
    <name type="scientific">Frankia nepalensis</name>
    <dbReference type="NCBI Taxonomy" id="1836974"/>
    <lineage>
        <taxon>Bacteria</taxon>
        <taxon>Bacillati</taxon>
        <taxon>Actinomycetota</taxon>
        <taxon>Actinomycetes</taxon>
        <taxon>Frankiales</taxon>
        <taxon>Frankiaceae</taxon>
        <taxon>Frankia</taxon>
    </lineage>
</organism>
<dbReference type="Proteomes" id="UP000604475">
    <property type="component" value="Unassembled WGS sequence"/>
</dbReference>
<reference evidence="1" key="1">
    <citation type="submission" date="2020-12" db="EMBL/GenBank/DDBJ databases">
        <title>Genomic characterization of non-nitrogen-fixing Frankia strains.</title>
        <authorList>
            <person name="Carlos-Shanley C."/>
            <person name="Guerra T."/>
            <person name="Hahn D."/>
        </authorList>
    </citation>
    <scope>NUCLEOTIDE SEQUENCE</scope>
    <source>
        <strain evidence="1">CN6</strain>
    </source>
</reference>
<dbReference type="RefSeq" id="WP_203004668.1">
    <property type="nucleotide sequence ID" value="NZ_JADWYU010000136.1"/>
</dbReference>
<accession>A0A937RH64</accession>
<proteinExistence type="predicted"/>
<sequence>MTPPSRPTRATADGRAYLDLQNAARTTITSADLEQALRVVAAHRRLTLTPLSPLLTDFGAYAQPKWRAWRRRQRLEATTPEQFDDLVTVCCAIADPVIRGEASHRVWHESTWQPA</sequence>
<keyword evidence="2" id="KW-1185">Reference proteome</keyword>